<dbReference type="GO" id="GO:0016787">
    <property type="term" value="F:hydrolase activity"/>
    <property type="evidence" value="ECO:0007669"/>
    <property type="project" value="UniProtKB-KW"/>
</dbReference>
<dbReference type="InterPro" id="IPR051262">
    <property type="entry name" value="SMP-30/CGR1_Lactonase"/>
</dbReference>
<evidence type="ECO:0000313" key="3">
    <source>
        <dbReference type="EMBL" id="SES89535.1"/>
    </source>
</evidence>
<proteinExistence type="predicted"/>
<dbReference type="RefSeq" id="WP_091848905.1">
    <property type="nucleotide sequence ID" value="NZ_FOHZ01000002.1"/>
</dbReference>
<dbReference type="InterPro" id="IPR011042">
    <property type="entry name" value="6-blade_b-propeller_TolB-like"/>
</dbReference>
<dbReference type="Pfam" id="PF08450">
    <property type="entry name" value="SGL"/>
    <property type="match status" value="1"/>
</dbReference>
<dbReference type="AlphaFoldDB" id="A0A1I0A5T6"/>
<keyword evidence="4" id="KW-1185">Reference proteome</keyword>
<evidence type="ECO:0000313" key="4">
    <source>
        <dbReference type="Proteomes" id="UP000198762"/>
    </source>
</evidence>
<accession>A0A1I0A5T6</accession>
<name>A0A1I0A5T6_9GAMM</name>
<dbReference type="STRING" id="430453.SAMN04487962_102225"/>
<dbReference type="InterPro" id="IPR013658">
    <property type="entry name" value="SGL"/>
</dbReference>
<dbReference type="Proteomes" id="UP000198762">
    <property type="component" value="Unassembled WGS sequence"/>
</dbReference>
<evidence type="ECO:0000259" key="2">
    <source>
        <dbReference type="Pfam" id="PF08450"/>
    </source>
</evidence>
<dbReference type="OrthoDB" id="241638at2"/>
<evidence type="ECO:0000256" key="1">
    <source>
        <dbReference type="ARBA" id="ARBA00022801"/>
    </source>
</evidence>
<feature type="domain" description="SMP-30/Gluconolactonase/LRE-like region" evidence="2">
    <location>
        <begin position="15"/>
        <end position="267"/>
    </location>
</feature>
<gene>
    <name evidence="3" type="ORF">SAMN04487962_102225</name>
</gene>
<dbReference type="PANTHER" id="PTHR47572">
    <property type="entry name" value="LIPOPROTEIN-RELATED"/>
    <property type="match status" value="1"/>
</dbReference>
<dbReference type="PANTHER" id="PTHR47572:SF4">
    <property type="entry name" value="LACTONASE DRP35"/>
    <property type="match status" value="1"/>
</dbReference>
<dbReference type="SUPFAM" id="SSF63829">
    <property type="entry name" value="Calcium-dependent phosphotriesterase"/>
    <property type="match status" value="1"/>
</dbReference>
<keyword evidence="1" id="KW-0378">Hydrolase</keyword>
<dbReference type="EMBL" id="FOHZ01000002">
    <property type="protein sequence ID" value="SES89535.1"/>
    <property type="molecule type" value="Genomic_DNA"/>
</dbReference>
<protein>
    <submittedName>
        <fullName evidence="3">Sugar lactone lactonase YvrE</fullName>
    </submittedName>
</protein>
<organism evidence="3 4">
    <name type="scientific">Marinobacter segnicrescens</name>
    <dbReference type="NCBI Taxonomy" id="430453"/>
    <lineage>
        <taxon>Bacteria</taxon>
        <taxon>Pseudomonadati</taxon>
        <taxon>Pseudomonadota</taxon>
        <taxon>Gammaproteobacteria</taxon>
        <taxon>Pseudomonadales</taxon>
        <taxon>Marinobacteraceae</taxon>
        <taxon>Marinobacter</taxon>
    </lineage>
</organism>
<reference evidence="4" key="1">
    <citation type="submission" date="2016-10" db="EMBL/GenBank/DDBJ databases">
        <authorList>
            <person name="Varghese N."/>
            <person name="Submissions S."/>
        </authorList>
    </citation>
    <scope>NUCLEOTIDE SEQUENCE [LARGE SCALE GENOMIC DNA]</scope>
    <source>
        <strain evidence="4">CGMCC 1.6489</strain>
    </source>
</reference>
<dbReference type="Gene3D" id="2.120.10.30">
    <property type="entry name" value="TolB, C-terminal domain"/>
    <property type="match status" value="1"/>
</dbReference>
<sequence length="298" mass="32554">MAELNLLTDGGSFFEGPRWRDDRWWVSDFYRHGVYTVTTDGLVEKVLDAPEQSSGLGWLPDGSLVYVSMVDRKVMRRSPEGETSVYADLSGYATGHVNDLVAANDGNVWVGNFGFDLMEGADLQPAKLMRIDPEGKLSVAAEDLYFPNGMVITPDQKTLVVGETFGNRMTAFTIADDGELYDRRDWAEFGPRPAPGPRADMLKQLSIGPDGCCLDAEGQIWIADAFNQRCIRVAEGGEITDEIKAPEGQGVFACMLGDTDGRTLLMCCAPDSSAKRRKQANEATLYTARVAVPHAGNP</sequence>